<keyword evidence="2" id="KW-1185">Reference proteome</keyword>
<evidence type="ECO:0000313" key="1">
    <source>
        <dbReference type="EMBL" id="QCE04972.1"/>
    </source>
</evidence>
<dbReference type="Proteomes" id="UP000501690">
    <property type="component" value="Linkage Group LG8"/>
</dbReference>
<dbReference type="AlphaFoldDB" id="A0A4D6MWI0"/>
<proteinExistence type="predicted"/>
<name>A0A4D6MWI0_VIGUN</name>
<protein>
    <submittedName>
        <fullName evidence="1">Uncharacterized protein</fullName>
    </submittedName>
</protein>
<reference evidence="1 2" key="1">
    <citation type="submission" date="2019-04" db="EMBL/GenBank/DDBJ databases">
        <title>An improved genome assembly and genetic linkage map for asparagus bean, Vigna unguiculata ssp. sesquipedialis.</title>
        <authorList>
            <person name="Xia Q."/>
            <person name="Zhang R."/>
            <person name="Dong Y."/>
        </authorList>
    </citation>
    <scope>NUCLEOTIDE SEQUENCE [LARGE SCALE GENOMIC DNA]</scope>
    <source>
        <tissue evidence="1">Leaf</tissue>
    </source>
</reference>
<sequence>MHMQYNIRPLLRGGGVSGVGGGVAHRWREWCWRWSGAPVCWSGDNALAVRGGAGRCWGGEWMAQVRVVSEAVSCGGGEVLWCWGWMASVAPVFCVEWTWMRCLKSAELAAGGGAGLFAWMDYTVQINLRAQINEHEYNIRPLLRGGGVSGVGGGVAHRWREWCWRWSGAPVCWSGDNALAVRGGAGRCWGGEWMAQVRVVSEAVSCGGGEVLWCWGWMASVAPVFCVE</sequence>
<gene>
    <name evidence="1" type="ORF">DEO72_LG8g3014</name>
</gene>
<evidence type="ECO:0000313" key="2">
    <source>
        <dbReference type="Proteomes" id="UP000501690"/>
    </source>
</evidence>
<accession>A0A4D6MWI0</accession>
<organism evidence="1 2">
    <name type="scientific">Vigna unguiculata</name>
    <name type="common">Cowpea</name>
    <dbReference type="NCBI Taxonomy" id="3917"/>
    <lineage>
        <taxon>Eukaryota</taxon>
        <taxon>Viridiplantae</taxon>
        <taxon>Streptophyta</taxon>
        <taxon>Embryophyta</taxon>
        <taxon>Tracheophyta</taxon>
        <taxon>Spermatophyta</taxon>
        <taxon>Magnoliopsida</taxon>
        <taxon>eudicotyledons</taxon>
        <taxon>Gunneridae</taxon>
        <taxon>Pentapetalae</taxon>
        <taxon>rosids</taxon>
        <taxon>fabids</taxon>
        <taxon>Fabales</taxon>
        <taxon>Fabaceae</taxon>
        <taxon>Papilionoideae</taxon>
        <taxon>50 kb inversion clade</taxon>
        <taxon>NPAAA clade</taxon>
        <taxon>indigoferoid/millettioid clade</taxon>
        <taxon>Phaseoleae</taxon>
        <taxon>Vigna</taxon>
    </lineage>
</organism>
<dbReference type="EMBL" id="CP039352">
    <property type="protein sequence ID" value="QCE04972.1"/>
    <property type="molecule type" value="Genomic_DNA"/>
</dbReference>